<dbReference type="EMBL" id="APWK03000253">
    <property type="protein sequence ID" value="PHH49164.1"/>
    <property type="molecule type" value="Genomic_DNA"/>
</dbReference>
<evidence type="ECO:0000256" key="5">
    <source>
        <dbReference type="ARBA" id="ARBA00023136"/>
    </source>
</evidence>
<dbReference type="InterPro" id="IPR038213">
    <property type="entry name" value="IFI6/IFI27-like_sf"/>
</dbReference>
<name>A0A2C5WU61_9PEZI</name>
<evidence type="ECO:0000313" key="6">
    <source>
        <dbReference type="EMBL" id="PHH49164.1"/>
    </source>
</evidence>
<keyword evidence="5" id="KW-0472">Membrane</keyword>
<proteinExistence type="inferred from homology"/>
<gene>
    <name evidence="6" type="ORF">CFIMG_007018RA</name>
</gene>
<keyword evidence="3" id="KW-0812">Transmembrane</keyword>
<keyword evidence="4" id="KW-1133">Transmembrane helix</keyword>
<accession>A0A2C5WU61</accession>
<reference evidence="6 7" key="2">
    <citation type="journal article" date="2013" name="IMA Fungus">
        <title>IMA Genome-F 1: Ceratocystis fimbriata: Draft nuclear genome sequence for the plant pathogen, Ceratocystis fimbriata.</title>
        <authorList>
            <person name="Wilken P.M."/>
            <person name="Steenkamp E.T."/>
            <person name="Wingfield M.J."/>
            <person name="de Beer Z.W."/>
            <person name="Wingfield B.D."/>
        </authorList>
    </citation>
    <scope>NUCLEOTIDE SEQUENCE [LARGE SCALE GENOMIC DNA]</scope>
    <source>
        <strain evidence="6 7">CBS 114723</strain>
    </source>
</reference>
<dbReference type="PANTHER" id="PTHR16932">
    <property type="entry name" value="INTERFERON ALPHA-INDUCIBLE PROTEIN 27"/>
    <property type="match status" value="1"/>
</dbReference>
<dbReference type="AlphaFoldDB" id="A0A2C5WU61"/>
<evidence type="ECO:0000256" key="4">
    <source>
        <dbReference type="ARBA" id="ARBA00022989"/>
    </source>
</evidence>
<comment type="subcellular location">
    <subcellularLocation>
        <location evidence="1">Membrane</location>
        <topology evidence="1">Multi-pass membrane protein</topology>
    </subcellularLocation>
</comment>
<comment type="caution">
    <text evidence="6">The sequence shown here is derived from an EMBL/GenBank/DDBJ whole genome shotgun (WGS) entry which is preliminary data.</text>
</comment>
<sequence length="182" mass="19034">MPSKLLEKTAEALEVLGFGRAGLIKRGIAARLFRGYQPARGVFATLQSAGAGGYGVKRNLALLSASPLFFSPTLTQFYSNGKPDPVLPLLTESPEINTRIGSDVVKMIELPKEVAEALATLGFGSGGLIKKSIAAKIWGGHNLAKGTFAIFQSAAAGGYGAKSICQDGKPIIKALDTVKSKK</sequence>
<evidence type="ECO:0000256" key="3">
    <source>
        <dbReference type="ARBA" id="ARBA00022692"/>
    </source>
</evidence>
<evidence type="ECO:0000256" key="2">
    <source>
        <dbReference type="ARBA" id="ARBA00007262"/>
    </source>
</evidence>
<protein>
    <submittedName>
        <fullName evidence="6">Uncharacterized protein</fullName>
    </submittedName>
</protein>
<dbReference type="PANTHER" id="PTHR16932:SF18">
    <property type="entry name" value="INTERFERON, ALPHA-INDUCIBLE PROTEIN 27-LIKE 2"/>
    <property type="match status" value="1"/>
</dbReference>
<evidence type="ECO:0000256" key="1">
    <source>
        <dbReference type="ARBA" id="ARBA00004141"/>
    </source>
</evidence>
<dbReference type="Gene3D" id="6.10.110.10">
    <property type="match status" value="2"/>
</dbReference>
<dbReference type="InterPro" id="IPR009311">
    <property type="entry name" value="IFI6/IFI27-like"/>
</dbReference>
<dbReference type="OrthoDB" id="440424at2759"/>
<keyword evidence="7" id="KW-1185">Reference proteome</keyword>
<evidence type="ECO:0000313" key="7">
    <source>
        <dbReference type="Proteomes" id="UP000222788"/>
    </source>
</evidence>
<comment type="similarity">
    <text evidence="2">Belongs to the IFI6/IFI27 family.</text>
</comment>
<dbReference type="Proteomes" id="UP000222788">
    <property type="component" value="Unassembled WGS sequence"/>
</dbReference>
<dbReference type="GO" id="GO:0016020">
    <property type="term" value="C:membrane"/>
    <property type="evidence" value="ECO:0007669"/>
    <property type="project" value="UniProtKB-SubCell"/>
</dbReference>
<organism evidence="6 7">
    <name type="scientific">Ceratocystis fimbriata CBS 114723</name>
    <dbReference type="NCBI Taxonomy" id="1035309"/>
    <lineage>
        <taxon>Eukaryota</taxon>
        <taxon>Fungi</taxon>
        <taxon>Dikarya</taxon>
        <taxon>Ascomycota</taxon>
        <taxon>Pezizomycotina</taxon>
        <taxon>Sordariomycetes</taxon>
        <taxon>Hypocreomycetidae</taxon>
        <taxon>Microascales</taxon>
        <taxon>Ceratocystidaceae</taxon>
        <taxon>Ceratocystis</taxon>
    </lineage>
</organism>
<reference evidence="6 7" key="1">
    <citation type="journal article" date="2013" name="Fungal Biol.">
        <title>Analysis of microsatellite markers in the genome of the plant pathogen Ceratocystis fimbriata.</title>
        <authorList>
            <person name="Simpson M.C."/>
            <person name="Wilken P.M."/>
            <person name="Coetzee M.P."/>
            <person name="Wingfield M.J."/>
            <person name="Wingfield B.D."/>
        </authorList>
    </citation>
    <scope>NUCLEOTIDE SEQUENCE [LARGE SCALE GENOMIC DNA]</scope>
    <source>
        <strain evidence="6 7">CBS 114723</strain>
    </source>
</reference>